<dbReference type="SUPFAM" id="SSF140996">
    <property type="entry name" value="Hermes dimerisation domain"/>
    <property type="match status" value="1"/>
</dbReference>
<gene>
    <name evidence="1" type="ORF">FOL47_005814</name>
</gene>
<sequence length="144" mass="16505">LFSEAVVTMSPKANDKLSVEFPDWVRMIDDDGQECATCPTCSKNIRMNKKSLSGIRAHVKVCERRLLGGDGPPVKKPRTRDIQQQFDVKFLEYIVRSGAVLKTADDENFRAMVHCLNPDIKLPSRKTLSRRILEKTKNHYEWVT</sequence>
<proteinExistence type="predicted"/>
<dbReference type="OrthoDB" id="1607513at2759"/>
<evidence type="ECO:0008006" key="3">
    <source>
        <dbReference type="Google" id="ProtNLM"/>
    </source>
</evidence>
<feature type="non-terminal residue" evidence="1">
    <location>
        <position position="1"/>
    </location>
</feature>
<protein>
    <recommendedName>
        <fullName evidence="3">BED-type domain-containing protein</fullName>
    </recommendedName>
</protein>
<accession>A0A7J6KI91</accession>
<dbReference type="AlphaFoldDB" id="A0A7J6KI91"/>
<organism evidence="1 2">
    <name type="scientific">Perkinsus chesapeaki</name>
    <name type="common">Clam parasite</name>
    <name type="synonym">Perkinsus andrewsi</name>
    <dbReference type="NCBI Taxonomy" id="330153"/>
    <lineage>
        <taxon>Eukaryota</taxon>
        <taxon>Sar</taxon>
        <taxon>Alveolata</taxon>
        <taxon>Perkinsozoa</taxon>
        <taxon>Perkinsea</taxon>
        <taxon>Perkinsida</taxon>
        <taxon>Perkinsidae</taxon>
        <taxon>Perkinsus</taxon>
    </lineage>
</organism>
<name>A0A7J6KI91_PERCH</name>
<evidence type="ECO:0000313" key="1">
    <source>
        <dbReference type="EMBL" id="KAF4646674.1"/>
    </source>
</evidence>
<feature type="non-terminal residue" evidence="1">
    <location>
        <position position="144"/>
    </location>
</feature>
<evidence type="ECO:0000313" key="2">
    <source>
        <dbReference type="Proteomes" id="UP000591131"/>
    </source>
</evidence>
<reference evidence="1 2" key="1">
    <citation type="submission" date="2020-04" db="EMBL/GenBank/DDBJ databases">
        <title>Perkinsus chesapeaki whole genome sequence.</title>
        <authorList>
            <person name="Bogema D.R."/>
        </authorList>
    </citation>
    <scope>NUCLEOTIDE SEQUENCE [LARGE SCALE GENOMIC DNA]</scope>
    <source>
        <strain evidence="1">ATCC PRA-425</strain>
    </source>
</reference>
<dbReference type="Proteomes" id="UP000591131">
    <property type="component" value="Unassembled WGS sequence"/>
</dbReference>
<comment type="caution">
    <text evidence="1">The sequence shown here is derived from an EMBL/GenBank/DDBJ whole genome shotgun (WGS) entry which is preliminary data.</text>
</comment>
<dbReference type="EMBL" id="JAAPAO010003207">
    <property type="protein sequence ID" value="KAF4646674.1"/>
    <property type="molecule type" value="Genomic_DNA"/>
</dbReference>
<keyword evidence="2" id="KW-1185">Reference proteome</keyword>